<dbReference type="GO" id="GO:0003723">
    <property type="term" value="F:RNA binding"/>
    <property type="evidence" value="ECO:0007669"/>
    <property type="project" value="TreeGrafter"/>
</dbReference>
<keyword evidence="1 3" id="KW-0853">WD repeat</keyword>
<dbReference type="InterPro" id="IPR052234">
    <property type="entry name" value="U5_snRNP_Component"/>
</dbReference>
<feature type="repeat" description="WD" evidence="3">
    <location>
        <begin position="132"/>
        <end position="171"/>
    </location>
</feature>
<dbReference type="InterPro" id="IPR036322">
    <property type="entry name" value="WD40_repeat_dom_sf"/>
</dbReference>
<proteinExistence type="predicted"/>
<organism evidence="4 6">
    <name type="scientific">Encephalitozoon hellem</name>
    <name type="common">Microsporidian parasite</name>
    <dbReference type="NCBI Taxonomy" id="27973"/>
    <lineage>
        <taxon>Eukaryota</taxon>
        <taxon>Fungi</taxon>
        <taxon>Fungi incertae sedis</taxon>
        <taxon>Microsporidia</taxon>
        <taxon>Unikaryonidae</taxon>
        <taxon>Encephalitozoon</taxon>
    </lineage>
</organism>
<dbReference type="InterPro" id="IPR001680">
    <property type="entry name" value="WD40_rpt"/>
</dbReference>
<accession>A0A9Q9FCR7</accession>
<dbReference type="InterPro" id="IPR019775">
    <property type="entry name" value="WD40_repeat_CS"/>
</dbReference>
<evidence type="ECO:0000313" key="5">
    <source>
        <dbReference type="EMBL" id="WEL39971.1"/>
    </source>
</evidence>
<evidence type="ECO:0000313" key="6">
    <source>
        <dbReference type="Proteomes" id="UP001059546"/>
    </source>
</evidence>
<evidence type="ECO:0000256" key="1">
    <source>
        <dbReference type="ARBA" id="ARBA00022574"/>
    </source>
</evidence>
<keyword evidence="2" id="KW-0677">Repeat</keyword>
<reference evidence="4" key="1">
    <citation type="submission" date="2021-05" db="EMBL/GenBank/DDBJ databases">
        <title>Encephalitozoon hellem ATCC 50604 Complete Genome.</title>
        <authorList>
            <person name="Mascarenhas dos Santos A.C."/>
            <person name="Julian A.T."/>
            <person name="Pombert J.-F."/>
        </authorList>
    </citation>
    <scope>NUCLEOTIDE SEQUENCE</scope>
    <source>
        <strain evidence="4">ATCC 50604</strain>
    </source>
</reference>
<dbReference type="PROSITE" id="PS50082">
    <property type="entry name" value="WD_REPEATS_2"/>
    <property type="match status" value="3"/>
</dbReference>
<dbReference type="OrthoDB" id="10256122at2759"/>
<dbReference type="Gene3D" id="2.130.10.10">
    <property type="entry name" value="YVTN repeat-like/Quinoprotein amine dehydrogenase"/>
    <property type="match status" value="2"/>
</dbReference>
<dbReference type="Proteomes" id="UP001217963">
    <property type="component" value="Chromosome XI"/>
</dbReference>
<dbReference type="PROSITE" id="PS00678">
    <property type="entry name" value="WD_REPEATS_1"/>
    <property type="match status" value="1"/>
</dbReference>
<evidence type="ECO:0000313" key="4">
    <source>
        <dbReference type="EMBL" id="UTX44470.1"/>
    </source>
</evidence>
<dbReference type="GO" id="GO:0071013">
    <property type="term" value="C:catalytic step 2 spliceosome"/>
    <property type="evidence" value="ECO:0007669"/>
    <property type="project" value="TreeGrafter"/>
</dbReference>
<reference evidence="5 7" key="2">
    <citation type="submission" date="2023-02" db="EMBL/GenBank/DDBJ databases">
        <title>Encephalitozoon hellem ATCC 50451 complete genome.</title>
        <authorList>
            <person name="Mascarenhas dos Santos A.C."/>
            <person name="Julian A.T."/>
            <person name="Pombert J.-F."/>
        </authorList>
    </citation>
    <scope>NUCLEOTIDE SEQUENCE [LARGE SCALE GENOMIC DNA]</scope>
    <source>
        <strain evidence="5 7">ATCC 50451</strain>
    </source>
</reference>
<dbReference type="EMBL" id="CP119072">
    <property type="protein sequence ID" value="WEL39971.1"/>
    <property type="molecule type" value="Genomic_DNA"/>
</dbReference>
<dbReference type="Pfam" id="PF00400">
    <property type="entry name" value="WD40"/>
    <property type="match status" value="3"/>
</dbReference>
<gene>
    <name evidence="4" type="ORF">GPU96_11g22740</name>
    <name evidence="5" type="ORF">PFJ87_11g02090</name>
</gene>
<evidence type="ECO:0000256" key="2">
    <source>
        <dbReference type="ARBA" id="ARBA00022737"/>
    </source>
</evidence>
<dbReference type="PANTHER" id="PTHR44006">
    <property type="entry name" value="U5 SMALL NUCLEAR RIBONUCLEOPROTEIN 40 KDA PROTEIN"/>
    <property type="match status" value="1"/>
</dbReference>
<evidence type="ECO:0000256" key="3">
    <source>
        <dbReference type="PROSITE-ProRule" id="PRU00221"/>
    </source>
</evidence>
<feature type="repeat" description="WD" evidence="3">
    <location>
        <begin position="9"/>
        <end position="50"/>
    </location>
</feature>
<keyword evidence="7" id="KW-1185">Reference proteome</keyword>
<feature type="repeat" description="WD" evidence="3">
    <location>
        <begin position="92"/>
        <end position="131"/>
    </location>
</feature>
<dbReference type="SUPFAM" id="SSF50978">
    <property type="entry name" value="WD40 repeat-like"/>
    <property type="match status" value="1"/>
</dbReference>
<dbReference type="PROSITE" id="PS50294">
    <property type="entry name" value="WD_REPEATS_REGION"/>
    <property type="match status" value="1"/>
</dbReference>
<protein>
    <submittedName>
        <fullName evidence="4">Pleiotropic regulator 1</fullName>
    </submittedName>
    <submittedName>
        <fullName evidence="5">WD40 domain-containing protein</fullName>
    </submittedName>
</protein>
<dbReference type="AlphaFoldDB" id="A0A9Q9FCR7"/>
<dbReference type="SMART" id="SM00320">
    <property type="entry name" value="WD40"/>
    <property type="match status" value="4"/>
</dbReference>
<dbReference type="EMBL" id="CP075157">
    <property type="protein sequence ID" value="UTX44470.1"/>
    <property type="molecule type" value="Genomic_DNA"/>
</dbReference>
<sequence length="280" mass="31693">MKYKRTAILKIHSSWIKSLDIDPYDAFLASSSMDGTTRITDIETKQLLATVPLKEICEEVKFSKIQPYIFCALLDGLIKCYDLVDREFVREYYGHMSSVLCLDTYDRRIFSGSSDCTIRVWDVRVKNSISVMKGHMLPVTHVMFNNGLVYSCSMDGNVFFWDERNSKIPMAGFASSVNSICICDGTLFVSVGKKVFECGNTPREIELKSSALSLENYDDDYYLIGSEKHVFVKSRLAGKPDYQFGIEGPGDIPKVTSNKEKIIVGGTSKNIEFLERNEHI</sequence>
<dbReference type="Proteomes" id="UP001059546">
    <property type="component" value="Chromosome XI"/>
</dbReference>
<dbReference type="PANTHER" id="PTHR44006:SF1">
    <property type="entry name" value="U5 SMALL NUCLEAR RIBONUCLEOPROTEIN 40 KDA PROTEIN"/>
    <property type="match status" value="1"/>
</dbReference>
<evidence type="ECO:0000313" key="7">
    <source>
        <dbReference type="Proteomes" id="UP001217963"/>
    </source>
</evidence>
<name>A0A9Q9FCR7_ENCHE</name>
<dbReference type="InterPro" id="IPR015943">
    <property type="entry name" value="WD40/YVTN_repeat-like_dom_sf"/>
</dbReference>